<dbReference type="EMBL" id="BMAT01008997">
    <property type="protein sequence ID" value="GFR96419.1"/>
    <property type="molecule type" value="Genomic_DNA"/>
</dbReference>
<protein>
    <submittedName>
        <fullName evidence="2">Uncharacterized protein</fullName>
    </submittedName>
</protein>
<sequence>MELMEKYETLVKQVKEVTSAVQEEADARQSAIEELKQFSDWLKDTLTSVQSYSDASGTADERSSRNKVRGTGSVGHRRHMGR</sequence>
<keyword evidence="3" id="KW-1185">Reference proteome</keyword>
<evidence type="ECO:0000313" key="2">
    <source>
        <dbReference type="EMBL" id="GFR96419.1"/>
    </source>
</evidence>
<dbReference type="AlphaFoldDB" id="A0AAV4HFL3"/>
<reference evidence="2 3" key="1">
    <citation type="journal article" date="2021" name="Elife">
        <title>Chloroplast acquisition without the gene transfer in kleptoplastic sea slugs, Plakobranchus ocellatus.</title>
        <authorList>
            <person name="Maeda T."/>
            <person name="Takahashi S."/>
            <person name="Yoshida T."/>
            <person name="Shimamura S."/>
            <person name="Takaki Y."/>
            <person name="Nagai Y."/>
            <person name="Toyoda A."/>
            <person name="Suzuki Y."/>
            <person name="Arimoto A."/>
            <person name="Ishii H."/>
            <person name="Satoh N."/>
            <person name="Nishiyama T."/>
            <person name="Hasebe M."/>
            <person name="Maruyama T."/>
            <person name="Minagawa J."/>
            <person name="Obokata J."/>
            <person name="Shigenobu S."/>
        </authorList>
    </citation>
    <scope>NUCLEOTIDE SEQUENCE [LARGE SCALE GENOMIC DNA]</scope>
</reference>
<evidence type="ECO:0000313" key="3">
    <source>
        <dbReference type="Proteomes" id="UP000762676"/>
    </source>
</evidence>
<feature type="region of interest" description="Disordered" evidence="1">
    <location>
        <begin position="52"/>
        <end position="82"/>
    </location>
</feature>
<organism evidence="2 3">
    <name type="scientific">Elysia marginata</name>
    <dbReference type="NCBI Taxonomy" id="1093978"/>
    <lineage>
        <taxon>Eukaryota</taxon>
        <taxon>Metazoa</taxon>
        <taxon>Spiralia</taxon>
        <taxon>Lophotrochozoa</taxon>
        <taxon>Mollusca</taxon>
        <taxon>Gastropoda</taxon>
        <taxon>Heterobranchia</taxon>
        <taxon>Euthyneura</taxon>
        <taxon>Panpulmonata</taxon>
        <taxon>Sacoglossa</taxon>
        <taxon>Placobranchoidea</taxon>
        <taxon>Plakobranchidae</taxon>
        <taxon>Elysia</taxon>
    </lineage>
</organism>
<accession>A0AAV4HFL3</accession>
<comment type="caution">
    <text evidence="2">The sequence shown here is derived from an EMBL/GenBank/DDBJ whole genome shotgun (WGS) entry which is preliminary data.</text>
</comment>
<evidence type="ECO:0000256" key="1">
    <source>
        <dbReference type="SAM" id="MobiDB-lite"/>
    </source>
</evidence>
<gene>
    <name evidence="2" type="ORF">ElyMa_004451200</name>
</gene>
<proteinExistence type="predicted"/>
<dbReference type="Proteomes" id="UP000762676">
    <property type="component" value="Unassembled WGS sequence"/>
</dbReference>
<name>A0AAV4HFL3_9GAST</name>